<accession>A0AAD4F2R0</accession>
<evidence type="ECO:0000313" key="3">
    <source>
        <dbReference type="Proteomes" id="UP001197093"/>
    </source>
</evidence>
<keyword evidence="3" id="KW-1185">Reference proteome</keyword>
<feature type="region of interest" description="Disordered" evidence="1">
    <location>
        <begin position="150"/>
        <end position="185"/>
    </location>
</feature>
<sequence>MRPGPGQKTKDFPIRFYICKHHVFSFYHVKFLQAFEHPVIDKILHFYTQEKLSRPLWCYVQSTAADGSNAVVRQTSERAVRAALFKALNAAGYDSYGKSLDGRRRTIQGTLRIQIMEPKTILKVDFQQLVNYLTNLVSLGLPRLKSSRSDIDEHTQHQVASASRPPRSEVSLDREPRSGDGKLRP</sequence>
<dbReference type="AlphaFoldDB" id="A0AAD4F2R0"/>
<comment type="caution">
    <text evidence="2">The sequence shown here is derived from an EMBL/GenBank/DDBJ whole genome shotgun (WGS) entry which is preliminary data.</text>
</comment>
<proteinExistence type="predicted"/>
<organism evidence="2 3">
    <name type="scientific">Staphylotrichum longicolle</name>
    <dbReference type="NCBI Taxonomy" id="669026"/>
    <lineage>
        <taxon>Eukaryota</taxon>
        <taxon>Fungi</taxon>
        <taxon>Dikarya</taxon>
        <taxon>Ascomycota</taxon>
        <taxon>Pezizomycotina</taxon>
        <taxon>Sordariomycetes</taxon>
        <taxon>Sordariomycetidae</taxon>
        <taxon>Sordariales</taxon>
        <taxon>Chaetomiaceae</taxon>
        <taxon>Staphylotrichum</taxon>
    </lineage>
</organism>
<reference evidence="2" key="1">
    <citation type="submission" date="2023-02" db="EMBL/GenBank/DDBJ databases">
        <authorList>
            <person name="Palmer J.M."/>
        </authorList>
    </citation>
    <scope>NUCLEOTIDE SEQUENCE</scope>
    <source>
        <strain evidence="2">FW57</strain>
    </source>
</reference>
<name>A0AAD4F2R0_9PEZI</name>
<gene>
    <name evidence="2" type="ORF">NEMBOFW57_001654</name>
</gene>
<dbReference type="EMBL" id="JAHCVI010000001">
    <property type="protein sequence ID" value="KAG7291635.1"/>
    <property type="molecule type" value="Genomic_DNA"/>
</dbReference>
<feature type="compositionally biased region" description="Basic and acidic residues" evidence="1">
    <location>
        <begin position="166"/>
        <end position="185"/>
    </location>
</feature>
<evidence type="ECO:0000256" key="1">
    <source>
        <dbReference type="SAM" id="MobiDB-lite"/>
    </source>
</evidence>
<dbReference type="Proteomes" id="UP001197093">
    <property type="component" value="Unassembled WGS sequence"/>
</dbReference>
<protein>
    <submittedName>
        <fullName evidence="2">Uncharacterized protein</fullName>
    </submittedName>
</protein>
<evidence type="ECO:0000313" key="2">
    <source>
        <dbReference type="EMBL" id="KAG7291635.1"/>
    </source>
</evidence>